<evidence type="ECO:0000313" key="2">
    <source>
        <dbReference type="Proteomes" id="UP000281975"/>
    </source>
</evidence>
<organism evidence="1 2">
    <name type="scientific">Kushneria sinocarnis</name>
    <dbReference type="NCBI Taxonomy" id="595502"/>
    <lineage>
        <taxon>Bacteria</taxon>
        <taxon>Pseudomonadati</taxon>
        <taxon>Pseudomonadota</taxon>
        <taxon>Gammaproteobacteria</taxon>
        <taxon>Oceanospirillales</taxon>
        <taxon>Halomonadaceae</taxon>
        <taxon>Kushneria</taxon>
    </lineage>
</organism>
<reference evidence="1 2" key="1">
    <citation type="submission" date="2018-10" db="EMBL/GenBank/DDBJ databases">
        <title>Genomic Encyclopedia of Type Strains, Phase IV (KMG-IV): sequencing the most valuable type-strain genomes for metagenomic binning, comparative biology and taxonomic classification.</title>
        <authorList>
            <person name="Goeker M."/>
        </authorList>
    </citation>
    <scope>NUCLEOTIDE SEQUENCE [LARGE SCALE GENOMIC DNA]</scope>
    <source>
        <strain evidence="1 2">DSM 23229</strain>
    </source>
</reference>
<protein>
    <submittedName>
        <fullName evidence="1">Uncharacterized protein</fullName>
    </submittedName>
</protein>
<comment type="caution">
    <text evidence="1">The sequence shown here is derived from an EMBL/GenBank/DDBJ whole genome shotgun (WGS) entry which is preliminary data.</text>
</comment>
<dbReference type="AlphaFoldDB" id="A0A420WUK6"/>
<gene>
    <name evidence="1" type="ORF">C7446_2533</name>
</gene>
<name>A0A420WUK6_9GAMM</name>
<keyword evidence="2" id="KW-1185">Reference proteome</keyword>
<evidence type="ECO:0000313" key="1">
    <source>
        <dbReference type="EMBL" id="RKQ97114.1"/>
    </source>
</evidence>
<dbReference type="Proteomes" id="UP000281975">
    <property type="component" value="Unassembled WGS sequence"/>
</dbReference>
<accession>A0A420WUK6</accession>
<dbReference type="RefSeq" id="WP_147408769.1">
    <property type="nucleotide sequence ID" value="NZ_RBIN01000007.1"/>
</dbReference>
<dbReference type="EMBL" id="RBIN01000007">
    <property type="protein sequence ID" value="RKQ97114.1"/>
    <property type="molecule type" value="Genomic_DNA"/>
</dbReference>
<sequence>MIITQHEKRSGAMCLEAVDRFGNTLAHISLNDIEYERFVDYAAAVGTETAFWDFKAEELEAA</sequence>
<proteinExistence type="predicted"/>